<accession>A0ABD6B1Z9</accession>
<dbReference type="AlphaFoldDB" id="A0ABD6B1Z9"/>
<dbReference type="EMBL" id="JBHUDC010000008">
    <property type="protein sequence ID" value="MFD1515650.1"/>
    <property type="molecule type" value="Genomic_DNA"/>
</dbReference>
<feature type="region of interest" description="Disordered" evidence="1">
    <location>
        <begin position="14"/>
        <end position="34"/>
    </location>
</feature>
<name>A0ABD6B1Z9_9EURY</name>
<reference evidence="2 3" key="1">
    <citation type="journal article" date="2019" name="Int. J. Syst. Evol. Microbiol.">
        <title>The Global Catalogue of Microorganisms (GCM) 10K type strain sequencing project: providing services to taxonomists for standard genome sequencing and annotation.</title>
        <authorList>
            <consortium name="The Broad Institute Genomics Platform"/>
            <consortium name="The Broad Institute Genome Sequencing Center for Infectious Disease"/>
            <person name="Wu L."/>
            <person name="Ma J."/>
        </authorList>
    </citation>
    <scope>NUCLEOTIDE SEQUENCE [LARGE SCALE GENOMIC DNA]</scope>
    <source>
        <strain evidence="2 3">CGMCC 1.12563</strain>
    </source>
</reference>
<dbReference type="RefSeq" id="WP_250875558.1">
    <property type="nucleotide sequence ID" value="NZ_JALXFV010000008.1"/>
</dbReference>
<organism evidence="2 3">
    <name type="scientific">Halomarina rubra</name>
    <dbReference type="NCBI Taxonomy" id="2071873"/>
    <lineage>
        <taxon>Archaea</taxon>
        <taxon>Methanobacteriati</taxon>
        <taxon>Methanobacteriota</taxon>
        <taxon>Stenosarchaea group</taxon>
        <taxon>Halobacteria</taxon>
        <taxon>Halobacteriales</taxon>
        <taxon>Natronomonadaceae</taxon>
        <taxon>Halomarina</taxon>
    </lineage>
</organism>
<dbReference type="Proteomes" id="UP001597187">
    <property type="component" value="Unassembled WGS sequence"/>
</dbReference>
<sequence>MFHAHTATIRLDGRAFETGRHRTQPAPTRAAVVSRRLSPTMRARINAIASRQPTTIA</sequence>
<evidence type="ECO:0000256" key="1">
    <source>
        <dbReference type="SAM" id="MobiDB-lite"/>
    </source>
</evidence>
<evidence type="ECO:0000313" key="3">
    <source>
        <dbReference type="Proteomes" id="UP001597187"/>
    </source>
</evidence>
<keyword evidence="3" id="KW-1185">Reference proteome</keyword>
<comment type="caution">
    <text evidence="2">The sequence shown here is derived from an EMBL/GenBank/DDBJ whole genome shotgun (WGS) entry which is preliminary data.</text>
</comment>
<protein>
    <submittedName>
        <fullName evidence="2">Uncharacterized protein</fullName>
    </submittedName>
</protein>
<evidence type="ECO:0000313" key="2">
    <source>
        <dbReference type="EMBL" id="MFD1515650.1"/>
    </source>
</evidence>
<gene>
    <name evidence="2" type="ORF">ACFSBT_20415</name>
</gene>
<proteinExistence type="predicted"/>